<keyword evidence="1" id="KW-0732">Signal</keyword>
<reference evidence="3 4" key="1">
    <citation type="submission" date="2018-06" db="EMBL/GenBank/DDBJ databases">
        <authorList>
            <consortium name="Pathogen Informatics"/>
            <person name="Doyle S."/>
        </authorList>
    </citation>
    <scope>NUCLEOTIDE SEQUENCE [LARGE SCALE GENOMIC DNA]</scope>
    <source>
        <strain evidence="3 4">NCTC5908</strain>
    </source>
</reference>
<dbReference type="EMBL" id="UFSP01000001">
    <property type="protein sequence ID" value="SSY94440.1"/>
    <property type="molecule type" value="Genomic_DNA"/>
</dbReference>
<dbReference type="GO" id="GO:1901515">
    <property type="term" value="F:poly-beta-1,6-N-acetyl-D-glucosamine transmembrane transporter activity"/>
    <property type="evidence" value="ECO:0007669"/>
    <property type="project" value="InterPro"/>
</dbReference>
<dbReference type="RefSeq" id="WP_050332636.1">
    <property type="nucleotide sequence ID" value="NZ_MAQF01000028.1"/>
</dbReference>
<dbReference type="InterPro" id="IPR023870">
    <property type="entry name" value="PGA_export_porin_PgaA"/>
</dbReference>
<evidence type="ECO:0000313" key="4">
    <source>
        <dbReference type="Proteomes" id="UP000253728"/>
    </source>
</evidence>
<evidence type="ECO:0000313" key="3">
    <source>
        <dbReference type="EMBL" id="SSY94440.1"/>
    </source>
</evidence>
<gene>
    <name evidence="3" type="ORF">NCTC5908_00851</name>
</gene>
<sequence>MKCTSYLFKVAFISGISLSTIPLAYANQTPIDVEREKIIIFSRQGETELKQAIPKLEALFQRTKDLKVRDDLIALYLRSNQFAQAMSICTDCTPSQFSESELENLGKAARNEKQFQRSFELYSQLNRKYPQNPNGLLGSALAATELKNYAIAKDALIRYKKRFGADAGYLDAQSYLLDFTESDMVKLGRWQKELAKNPKNTALVMNLYRLASKYNIHPLQEKLQQDYPDLFSQKDQLWFEHDKAVSSAKNVAGNREYLKKSFAELTALLQKIEPKHPLYQQTQFDRFVLGVRLHKFDEIESDYNTLKDLPNSPMYLQEALGDYRLAQGSPHQALATYEVIVQQNTEKKQPISDGLFLKMSLAASDAGKFALAQQYLEKVKDAPYVNDYTHTSRVVNPSYDERYFGLARLALWRGNPRLGQALVDARALDKTPGDPWVLLQKADLERSRNNFDDAKIWAHKAEVFFPGDEDKKFVRYSLIETALRQNDLPTAARLINEMSSKEKEDAQSLIERYHLARSGRIVGSINLQHRTSAPIKQHNEFSQNYAIYTPKTANGHDVYVRYLETHSPVGRSDLNAQFIGVGSELNFYPFIVNLETGKGIKLNKRAYVTSDLSYELNQRWKFNLSGHLNGSQVPVRAAAQNVYTKGGGVSSTYTYSDWFVLGGGVYFSDFSDGNLRRDANLWLNTQTFKHDRWTLTNNFRVDYMKNKTIASADYYNPSKAVGYEASADLAYYQPWDHKIILTHHFKGALGAYKQQAQDRAKTWSIAYGHEWRIAKKYSLSYEIGRKKNIYDGNPEFNNFGNLAFSLYY</sequence>
<dbReference type="Proteomes" id="UP000253728">
    <property type="component" value="Unassembled WGS sequence"/>
</dbReference>
<dbReference type="GeneID" id="49634633"/>
<feature type="chain" id="PRO_5016420887" evidence="1">
    <location>
        <begin position="27"/>
        <end position="808"/>
    </location>
</feature>
<feature type="signal peptide" evidence="1">
    <location>
        <begin position="1"/>
        <end position="26"/>
    </location>
</feature>
<dbReference type="NCBIfam" id="TIGR03939">
    <property type="entry name" value="PGA_TPR_OMP"/>
    <property type="match status" value="1"/>
</dbReference>
<dbReference type="SUPFAM" id="SSF48452">
    <property type="entry name" value="TPR-like"/>
    <property type="match status" value="1"/>
</dbReference>
<organism evidence="3 4">
    <name type="scientific">Aggregatibacter aphrophilus</name>
    <name type="common">Haemophilus aphrophilus</name>
    <dbReference type="NCBI Taxonomy" id="732"/>
    <lineage>
        <taxon>Bacteria</taxon>
        <taxon>Pseudomonadati</taxon>
        <taxon>Pseudomonadota</taxon>
        <taxon>Gammaproteobacteria</taxon>
        <taxon>Pasteurellales</taxon>
        <taxon>Pasteurellaceae</taxon>
        <taxon>Aggregatibacter</taxon>
    </lineage>
</organism>
<dbReference type="InterPro" id="IPR049003">
    <property type="entry name" value="PgaA_barrel"/>
</dbReference>
<feature type="domain" description="PgaA membrane beta barrel" evidence="2">
    <location>
        <begin position="532"/>
        <end position="797"/>
    </location>
</feature>
<dbReference type="AlphaFoldDB" id="A0A336N4C7"/>
<dbReference type="Gene3D" id="1.25.40.10">
    <property type="entry name" value="Tetratricopeptide repeat domain"/>
    <property type="match status" value="2"/>
</dbReference>
<evidence type="ECO:0000256" key="1">
    <source>
        <dbReference type="SAM" id="SignalP"/>
    </source>
</evidence>
<accession>A0A336N4C7</accession>
<proteinExistence type="predicted"/>
<name>A0A336N4C7_AGGAP</name>
<dbReference type="InterPro" id="IPR011990">
    <property type="entry name" value="TPR-like_helical_dom_sf"/>
</dbReference>
<protein>
    <submittedName>
        <fullName evidence="3">Outer membrane protein PgaA</fullName>
    </submittedName>
</protein>
<dbReference type="Pfam" id="PF21197">
    <property type="entry name" value="PgaA_barrel"/>
    <property type="match status" value="1"/>
</dbReference>
<evidence type="ECO:0000259" key="2">
    <source>
        <dbReference type="Pfam" id="PF21197"/>
    </source>
</evidence>
<dbReference type="STRING" id="732.ADJ80_01155"/>